<accession>A0A662D7T5</accession>
<evidence type="ECO:0000256" key="1">
    <source>
        <dbReference type="ARBA" id="ARBA00004651"/>
    </source>
</evidence>
<evidence type="ECO:0000256" key="4">
    <source>
        <dbReference type="ARBA" id="ARBA00022989"/>
    </source>
</evidence>
<keyword evidence="3 6" id="KW-0812">Transmembrane</keyword>
<dbReference type="GO" id="GO:0005886">
    <property type="term" value="C:plasma membrane"/>
    <property type="evidence" value="ECO:0007669"/>
    <property type="project" value="UniProtKB-SubCell"/>
</dbReference>
<dbReference type="Pfam" id="PF02653">
    <property type="entry name" value="BPD_transp_2"/>
    <property type="match status" value="1"/>
</dbReference>
<dbReference type="CDD" id="cd06579">
    <property type="entry name" value="TM_PBP1_transp_AraH_like"/>
    <property type="match status" value="1"/>
</dbReference>
<evidence type="ECO:0000256" key="6">
    <source>
        <dbReference type="SAM" id="Phobius"/>
    </source>
</evidence>
<evidence type="ECO:0000256" key="5">
    <source>
        <dbReference type="ARBA" id="ARBA00023136"/>
    </source>
</evidence>
<dbReference type="PANTHER" id="PTHR32196">
    <property type="entry name" value="ABC TRANSPORTER PERMEASE PROTEIN YPHD-RELATED-RELATED"/>
    <property type="match status" value="1"/>
</dbReference>
<comment type="caution">
    <text evidence="7">The sequence shown here is derived from an EMBL/GenBank/DDBJ whole genome shotgun (WGS) entry which is preliminary data.</text>
</comment>
<feature type="transmembrane region" description="Helical" evidence="6">
    <location>
        <begin position="203"/>
        <end position="224"/>
    </location>
</feature>
<evidence type="ECO:0000313" key="8">
    <source>
        <dbReference type="Proteomes" id="UP000280417"/>
    </source>
</evidence>
<feature type="transmembrane region" description="Helical" evidence="6">
    <location>
        <begin position="334"/>
        <end position="352"/>
    </location>
</feature>
<feature type="transmembrane region" description="Helical" evidence="6">
    <location>
        <begin position="255"/>
        <end position="272"/>
    </location>
</feature>
<gene>
    <name evidence="7" type="ORF">DRJ04_09645</name>
</gene>
<dbReference type="Proteomes" id="UP000280417">
    <property type="component" value="Unassembled WGS sequence"/>
</dbReference>
<feature type="transmembrane region" description="Helical" evidence="6">
    <location>
        <begin position="101"/>
        <end position="126"/>
    </location>
</feature>
<feature type="transmembrane region" description="Helical" evidence="6">
    <location>
        <begin position="292"/>
        <end position="322"/>
    </location>
</feature>
<feature type="transmembrane region" description="Helical" evidence="6">
    <location>
        <begin position="162"/>
        <end position="182"/>
    </location>
</feature>
<organism evidence="7 8">
    <name type="scientific">Aerophobetes bacterium</name>
    <dbReference type="NCBI Taxonomy" id="2030807"/>
    <lineage>
        <taxon>Bacteria</taxon>
        <taxon>Candidatus Aerophobota</taxon>
    </lineage>
</organism>
<name>A0A662D7T5_UNCAE</name>
<dbReference type="PANTHER" id="PTHR32196:SF72">
    <property type="entry name" value="RIBOSE IMPORT PERMEASE PROTEIN RBSC"/>
    <property type="match status" value="1"/>
</dbReference>
<sequence>MDECQEEIGERAKSPSPPHLRRREVVEIEKSGIVVKNKILERNFIDKGIKRGIKGFILKFRLGIILLGLVIVSSQLSPVFLTRENLFNILKQSSITGCLALGQTLIILTAGIDLSVGSMIALSSVLSASYQTMGWLEAAYIGIVPCILLGWINGFMIDRGKIPPFIATLGMMGIIRGIALTWTQGYTVVGIRDVFRFIGGGNIGVVPVPVVIWMSVFVFTFLLLETTKYGYAIRAVGGNEKAAFMCGINLTEVRLLVYSISGFCAGLGGIIYTGRVATGQPTAGVGLELDSIAAAVIGGTSLFGGTGGLFGTLVGVIILGALGNLMNLVGISPFVQYGVRGAIVLAAVYINIRTRR</sequence>
<proteinExistence type="predicted"/>
<feature type="transmembrane region" description="Helical" evidence="6">
    <location>
        <begin position="60"/>
        <end position="81"/>
    </location>
</feature>
<dbReference type="EMBL" id="QMQA01000350">
    <property type="protein sequence ID" value="RLE09760.1"/>
    <property type="molecule type" value="Genomic_DNA"/>
</dbReference>
<keyword evidence="4 6" id="KW-1133">Transmembrane helix</keyword>
<evidence type="ECO:0000313" key="7">
    <source>
        <dbReference type="EMBL" id="RLE09760.1"/>
    </source>
</evidence>
<evidence type="ECO:0000256" key="2">
    <source>
        <dbReference type="ARBA" id="ARBA00022475"/>
    </source>
</evidence>
<dbReference type="AlphaFoldDB" id="A0A662D7T5"/>
<dbReference type="GO" id="GO:0022857">
    <property type="term" value="F:transmembrane transporter activity"/>
    <property type="evidence" value="ECO:0007669"/>
    <property type="project" value="InterPro"/>
</dbReference>
<keyword evidence="2" id="KW-1003">Cell membrane</keyword>
<feature type="transmembrane region" description="Helical" evidence="6">
    <location>
        <begin position="138"/>
        <end position="156"/>
    </location>
</feature>
<keyword evidence="5 6" id="KW-0472">Membrane</keyword>
<comment type="subcellular location">
    <subcellularLocation>
        <location evidence="1">Cell membrane</location>
        <topology evidence="1">Multi-pass membrane protein</topology>
    </subcellularLocation>
</comment>
<dbReference type="InterPro" id="IPR001851">
    <property type="entry name" value="ABC_transp_permease"/>
</dbReference>
<reference evidence="7 8" key="1">
    <citation type="submission" date="2018-06" db="EMBL/GenBank/DDBJ databases">
        <title>Extensive metabolic versatility and redundancy in microbially diverse, dynamic hydrothermal sediments.</title>
        <authorList>
            <person name="Dombrowski N."/>
            <person name="Teske A."/>
            <person name="Baker B.J."/>
        </authorList>
    </citation>
    <scope>NUCLEOTIDE SEQUENCE [LARGE SCALE GENOMIC DNA]</scope>
    <source>
        <strain evidence="7">B3_G15</strain>
    </source>
</reference>
<evidence type="ECO:0000256" key="3">
    <source>
        <dbReference type="ARBA" id="ARBA00022692"/>
    </source>
</evidence>
<protein>
    <submittedName>
        <fullName evidence="7">Ribose ABC transporter permease</fullName>
    </submittedName>
</protein>